<evidence type="ECO:0000313" key="1">
    <source>
        <dbReference type="EMBL" id="MBX64808.1"/>
    </source>
</evidence>
<sequence length="31" mass="3688">MWQKSVYAWVHKQSEIMLVKKSTMNGLHLLT</sequence>
<dbReference type="AlphaFoldDB" id="A0A2P2QCU0"/>
<name>A0A2P2QCU0_RHIMU</name>
<reference evidence="1" key="1">
    <citation type="submission" date="2018-02" db="EMBL/GenBank/DDBJ databases">
        <title>Rhizophora mucronata_Transcriptome.</title>
        <authorList>
            <person name="Meera S.P."/>
            <person name="Sreeshan A."/>
            <person name="Augustine A."/>
        </authorList>
    </citation>
    <scope>NUCLEOTIDE SEQUENCE</scope>
    <source>
        <tissue evidence="1">Leaf</tissue>
    </source>
</reference>
<dbReference type="EMBL" id="GGEC01084324">
    <property type="protein sequence ID" value="MBX64808.1"/>
    <property type="molecule type" value="Transcribed_RNA"/>
</dbReference>
<accession>A0A2P2QCU0</accession>
<proteinExistence type="predicted"/>
<organism evidence="1">
    <name type="scientific">Rhizophora mucronata</name>
    <name type="common">Asiatic mangrove</name>
    <dbReference type="NCBI Taxonomy" id="61149"/>
    <lineage>
        <taxon>Eukaryota</taxon>
        <taxon>Viridiplantae</taxon>
        <taxon>Streptophyta</taxon>
        <taxon>Embryophyta</taxon>
        <taxon>Tracheophyta</taxon>
        <taxon>Spermatophyta</taxon>
        <taxon>Magnoliopsida</taxon>
        <taxon>eudicotyledons</taxon>
        <taxon>Gunneridae</taxon>
        <taxon>Pentapetalae</taxon>
        <taxon>rosids</taxon>
        <taxon>fabids</taxon>
        <taxon>Malpighiales</taxon>
        <taxon>Rhizophoraceae</taxon>
        <taxon>Rhizophora</taxon>
    </lineage>
</organism>
<protein>
    <submittedName>
        <fullName evidence="1">Uncharacterized protein</fullName>
    </submittedName>
</protein>